<keyword evidence="2" id="KW-1185">Reference proteome</keyword>
<accession>A0ABX8V9A2</accession>
<sequence>MKKTFYSNGKLLLTGEYTVLDGAKAFALPTKYGQYLHVAPNNNKTILWKSLDANSTTWYNDEFSIEDIVLKSTNSQNSITNTLITILHEAYKANPKILDNATGFTVVTELTFPKHWGLGTSSTLINNIAQWFGIDAYQLLWKSFGGSGYDIACAQHKTPILYQIANGKPKVTPMTFVPNFTENLYFVYRNQKQDSREAIASYKDKKNDLTDSINQINAITEQLPNTTTFADFTALLDEHEAIMSEVLDTPTVKEAVFSDFEGSLKSLGAWGGDFILAACKDDPTAYFKTKGYTTIVRYKDMIL</sequence>
<name>A0ABX8V9A2_9FLAO</name>
<dbReference type="InterPro" id="IPR047765">
    <property type="entry name" value="GHMP_GYDIA-like"/>
</dbReference>
<dbReference type="Gene3D" id="3.30.230.10">
    <property type="match status" value="1"/>
</dbReference>
<organism evidence="1 2">
    <name type="scientific">Flavobacterium litorale</name>
    <dbReference type="NCBI Taxonomy" id="2856519"/>
    <lineage>
        <taxon>Bacteria</taxon>
        <taxon>Pseudomonadati</taxon>
        <taxon>Bacteroidota</taxon>
        <taxon>Flavobacteriia</taxon>
        <taxon>Flavobacteriales</taxon>
        <taxon>Flavobacteriaceae</taxon>
        <taxon>Flavobacterium</taxon>
    </lineage>
</organism>
<dbReference type="Proteomes" id="UP000825381">
    <property type="component" value="Chromosome"/>
</dbReference>
<dbReference type="SUPFAM" id="SSF54211">
    <property type="entry name" value="Ribosomal protein S5 domain 2-like"/>
    <property type="match status" value="1"/>
</dbReference>
<evidence type="ECO:0000313" key="2">
    <source>
        <dbReference type="Proteomes" id="UP000825381"/>
    </source>
</evidence>
<proteinExistence type="predicted"/>
<reference evidence="1 2" key="1">
    <citation type="submission" date="2021-07" db="EMBL/GenBank/DDBJ databases">
        <title>Flavobacterium WSW3-B6 sp.nov, isolated from seaweed.</title>
        <authorList>
            <person name="Muhammad N."/>
            <person name="Ho H."/>
            <person name="Lee Y.-J."/>
            <person name="Nguyen T."/>
            <person name="Ho J."/>
            <person name="Kim S.-G."/>
        </authorList>
    </citation>
    <scope>NUCLEOTIDE SEQUENCE [LARGE SCALE GENOMIC DNA]</scope>
    <source>
        <strain evidence="1 2">WSW3-B6</strain>
    </source>
</reference>
<dbReference type="GO" id="GO:0016301">
    <property type="term" value="F:kinase activity"/>
    <property type="evidence" value="ECO:0007669"/>
    <property type="project" value="UniProtKB-KW"/>
</dbReference>
<dbReference type="NCBIfam" id="NF040656">
    <property type="entry name" value="GHMP_GYDIA"/>
    <property type="match status" value="1"/>
</dbReference>
<dbReference type="InterPro" id="IPR014721">
    <property type="entry name" value="Ribsml_uS5_D2-typ_fold_subgr"/>
</dbReference>
<dbReference type="RefSeq" id="WP_220641745.1">
    <property type="nucleotide sequence ID" value="NZ_CP080429.1"/>
</dbReference>
<keyword evidence="1" id="KW-0418">Kinase</keyword>
<protein>
    <submittedName>
        <fullName evidence="1">GHMP kinase</fullName>
    </submittedName>
</protein>
<evidence type="ECO:0000313" key="1">
    <source>
        <dbReference type="EMBL" id="QYJ69410.1"/>
    </source>
</evidence>
<dbReference type="InterPro" id="IPR020568">
    <property type="entry name" value="Ribosomal_Su5_D2-typ_SF"/>
</dbReference>
<dbReference type="EMBL" id="CP080429">
    <property type="protein sequence ID" value="QYJ69410.1"/>
    <property type="molecule type" value="Genomic_DNA"/>
</dbReference>
<keyword evidence="1" id="KW-0808">Transferase</keyword>
<gene>
    <name evidence="1" type="ORF">K1I41_05850</name>
</gene>